<feature type="domain" description="Methyltransferase" evidence="2">
    <location>
        <begin position="52"/>
        <end position="150"/>
    </location>
</feature>
<feature type="domain" description="Methyltransferase regulatory" evidence="1">
    <location>
        <begin position="222"/>
        <end position="305"/>
    </location>
</feature>
<evidence type="ECO:0000259" key="3">
    <source>
        <dbReference type="Pfam" id="PF21782"/>
    </source>
</evidence>
<dbReference type="InterPro" id="IPR041698">
    <property type="entry name" value="Methyltransf_25"/>
</dbReference>
<dbReference type="PANTHER" id="PTHR43667:SF2">
    <property type="entry name" value="FATTY ACID C-METHYL TRANSFERASE"/>
    <property type="match status" value="1"/>
</dbReference>
<dbReference type="Pfam" id="PF13649">
    <property type="entry name" value="Methyltransf_25"/>
    <property type="match status" value="1"/>
</dbReference>
<keyword evidence="4" id="KW-0489">Methyltransferase</keyword>
<comment type="caution">
    <text evidence="4">The sequence shown here is derived from an EMBL/GenBank/DDBJ whole genome shotgun (WGS) entry which is preliminary data.</text>
</comment>
<dbReference type="EMBL" id="JACKTY010000028">
    <property type="protein sequence ID" value="MCV7226558.1"/>
    <property type="molecule type" value="Genomic_DNA"/>
</dbReference>
<dbReference type="Gene3D" id="3.40.50.150">
    <property type="entry name" value="Vaccinia Virus protein VP39"/>
    <property type="match status" value="1"/>
</dbReference>
<dbReference type="GO" id="GO:0008168">
    <property type="term" value="F:methyltransferase activity"/>
    <property type="evidence" value="ECO:0007669"/>
    <property type="project" value="UniProtKB-KW"/>
</dbReference>
<dbReference type="Proteomes" id="UP001526201">
    <property type="component" value="Unassembled WGS sequence"/>
</dbReference>
<protein>
    <submittedName>
        <fullName evidence="4">Methyltransferase regulatory domain-containing protein</fullName>
    </submittedName>
</protein>
<dbReference type="InterPro" id="IPR029063">
    <property type="entry name" value="SAM-dependent_MTases_sf"/>
</dbReference>
<evidence type="ECO:0000313" key="4">
    <source>
        <dbReference type="EMBL" id="MCV7226558.1"/>
    </source>
</evidence>
<dbReference type="Pfam" id="PF10119">
    <property type="entry name" value="MethyTransf_Reg"/>
    <property type="match status" value="1"/>
</dbReference>
<evidence type="ECO:0000259" key="2">
    <source>
        <dbReference type="Pfam" id="PF13649"/>
    </source>
</evidence>
<dbReference type="SUPFAM" id="SSF53335">
    <property type="entry name" value="S-adenosyl-L-methionine-dependent methyltransferases"/>
    <property type="match status" value="1"/>
</dbReference>
<reference evidence="4 5" key="1">
    <citation type="journal article" date="2022" name="BMC Genomics">
        <title>Comparative genome analysis of mycobacteria focusing on tRNA and non-coding RNA.</title>
        <authorList>
            <person name="Behra P.R.K."/>
            <person name="Pettersson B.M.F."/>
            <person name="Ramesh M."/>
            <person name="Das S."/>
            <person name="Dasgupta S."/>
            <person name="Kirsebom L.A."/>
        </authorList>
    </citation>
    <scope>NUCLEOTIDE SEQUENCE [LARGE SCALE GENOMIC DNA]</scope>
    <source>
        <strain evidence="4 5">DSM 44078</strain>
    </source>
</reference>
<dbReference type="GO" id="GO:0032259">
    <property type="term" value="P:methylation"/>
    <property type="evidence" value="ECO:0007669"/>
    <property type="project" value="UniProtKB-KW"/>
</dbReference>
<keyword evidence="5" id="KW-1185">Reference proteome</keyword>
<sequence length="537" mass="58234">MTSTGDAVDQLRADYDATPYTSNSFPQSAPGQLAAIAHLFGLDTPAVPTARVLEIGCAAGGNIIPFAAAQPRAHVVGVDLSQVQIDEGRVRAQALGLDNLQLIAGDIATINLTGLGQFDFIIAHGVYSWVPPETQEALLAGIRACLAPDGVAYVSYNVYPGWKSKEVLRDAMLLASGASTTPGEKIRDARGMLDFLEEVAPSDGVMARVIAECKASSEGFGDSYLLHDELETFNSPCYFYEMVGRAGAHGLAYLAEARPETMLPGYYGPTVAEYVSAKSSGVQVLVDQYLDFVTNRMFRESLLVHAQRAPQVRYVPALSRYHGLHVAAWLPPVDGPTVLDNSRQEYLQSDGATLFTNDLGIKATLDVLNARWPWTLSRAELVTAVHDRIRSAGFSPGDNLPDVIDSLVGTLIMQGQLRYRLEPVALEPVDPVPLRIDETARRMAESTSGRSAAATFNRWHETLELSPLDSRLLPLLDGTRDNDALVDALSVSLRAHPLEIELAGRPVAGEAELRAVLAEYVETMPARLTEMKLLRVR</sequence>
<dbReference type="PANTHER" id="PTHR43667">
    <property type="entry name" value="CYCLOPROPANE-FATTY-ACYL-PHOSPHOLIPID SYNTHASE"/>
    <property type="match status" value="1"/>
</dbReference>
<dbReference type="Pfam" id="PF21782">
    <property type="entry name" value="WHD_PKMT"/>
    <property type="match status" value="1"/>
</dbReference>
<dbReference type="InterPro" id="IPR018773">
    <property type="entry name" value="MeTrfase_reg_dom_prd"/>
</dbReference>
<dbReference type="InterPro" id="IPR048976">
    <property type="entry name" value="WHD_PKMT"/>
</dbReference>
<dbReference type="RefSeq" id="WP_264067419.1">
    <property type="nucleotide sequence ID" value="NZ_JACKTY010000028.1"/>
</dbReference>
<proteinExistence type="predicted"/>
<organism evidence="4 5">
    <name type="scientific">Mycolicibacterium komossense</name>
    <dbReference type="NCBI Taxonomy" id="1779"/>
    <lineage>
        <taxon>Bacteria</taxon>
        <taxon>Bacillati</taxon>
        <taxon>Actinomycetota</taxon>
        <taxon>Actinomycetes</taxon>
        <taxon>Mycobacteriales</taxon>
        <taxon>Mycobacteriaceae</taxon>
        <taxon>Mycolicibacterium</taxon>
    </lineage>
</organism>
<accession>A0ABT3CAS8</accession>
<dbReference type="CDD" id="cd02440">
    <property type="entry name" value="AdoMet_MTases"/>
    <property type="match status" value="1"/>
</dbReference>
<feature type="domain" description="PKMT C-terminal winged helix" evidence="3">
    <location>
        <begin position="446"/>
        <end position="530"/>
    </location>
</feature>
<keyword evidence="4" id="KW-0808">Transferase</keyword>
<evidence type="ECO:0000313" key="5">
    <source>
        <dbReference type="Proteomes" id="UP001526201"/>
    </source>
</evidence>
<gene>
    <name evidence="4" type="ORF">H7J73_10995</name>
</gene>
<evidence type="ECO:0000259" key="1">
    <source>
        <dbReference type="Pfam" id="PF10119"/>
    </source>
</evidence>
<name>A0ABT3CAS8_9MYCO</name>
<dbReference type="InterPro" id="IPR050723">
    <property type="entry name" value="CFA/CMAS"/>
</dbReference>